<reference evidence="2 3" key="1">
    <citation type="submission" date="2023-08" db="EMBL/GenBank/DDBJ databases">
        <authorList>
            <person name="Girao M."/>
            <person name="Carvalho M.F."/>
        </authorList>
    </citation>
    <scope>NUCLEOTIDE SEQUENCE [LARGE SCALE GENOMIC DNA]</scope>
    <source>
        <strain evidence="2 3">CT-R113</strain>
    </source>
</reference>
<gene>
    <name evidence="2" type="ORF">Q8791_27790</name>
</gene>
<accession>A0ABU7KFK7</accession>
<feature type="region of interest" description="Disordered" evidence="1">
    <location>
        <begin position="1"/>
        <end position="47"/>
    </location>
</feature>
<feature type="compositionally biased region" description="Pro residues" evidence="1">
    <location>
        <begin position="85"/>
        <end position="94"/>
    </location>
</feature>
<dbReference type="EMBL" id="JAUZMY010000039">
    <property type="protein sequence ID" value="MEE2041030.1"/>
    <property type="molecule type" value="Genomic_DNA"/>
</dbReference>
<dbReference type="Proteomes" id="UP001356095">
    <property type="component" value="Unassembled WGS sequence"/>
</dbReference>
<proteinExistence type="predicted"/>
<sequence>MLGVSPLLSPWWAEHGVDGDDDGEADPHNAHDTTSSTAVEPCTGHPRATVDFRDEEQLADALSRHNPWDTTLRTSWSTSPNTRSTPPPRAEGTP</sequence>
<feature type="compositionally biased region" description="Low complexity" evidence="1">
    <location>
        <begin position="73"/>
        <end position="84"/>
    </location>
</feature>
<evidence type="ECO:0000313" key="2">
    <source>
        <dbReference type="EMBL" id="MEE2041030.1"/>
    </source>
</evidence>
<evidence type="ECO:0000313" key="3">
    <source>
        <dbReference type="Proteomes" id="UP001356095"/>
    </source>
</evidence>
<keyword evidence="3" id="KW-1185">Reference proteome</keyword>
<evidence type="ECO:0000256" key="1">
    <source>
        <dbReference type="SAM" id="MobiDB-lite"/>
    </source>
</evidence>
<comment type="caution">
    <text evidence="2">The sequence shown here is derived from an EMBL/GenBank/DDBJ whole genome shotgun (WGS) entry which is preliminary data.</text>
</comment>
<organism evidence="2 3">
    <name type="scientific">Nocardiopsis codii</name>
    <dbReference type="NCBI Taxonomy" id="3065942"/>
    <lineage>
        <taxon>Bacteria</taxon>
        <taxon>Bacillati</taxon>
        <taxon>Actinomycetota</taxon>
        <taxon>Actinomycetes</taxon>
        <taxon>Streptosporangiales</taxon>
        <taxon>Nocardiopsidaceae</taxon>
        <taxon>Nocardiopsis</taxon>
    </lineage>
</organism>
<feature type="region of interest" description="Disordered" evidence="1">
    <location>
        <begin position="61"/>
        <end position="94"/>
    </location>
</feature>
<protein>
    <submittedName>
        <fullName evidence="2">Uncharacterized protein</fullName>
    </submittedName>
</protein>
<name>A0ABU7KFK7_9ACTN</name>
<dbReference type="RefSeq" id="WP_330094794.1">
    <property type="nucleotide sequence ID" value="NZ_JAUZMY010000039.1"/>
</dbReference>